<evidence type="ECO:0000256" key="2">
    <source>
        <dbReference type="ARBA" id="ARBA00023098"/>
    </source>
</evidence>
<dbReference type="SMART" id="SM00022">
    <property type="entry name" value="PLAc"/>
    <property type="match status" value="1"/>
</dbReference>
<dbReference type="AlphaFoldDB" id="A0A8C9QYB8"/>
<sequence length="460" mass="52046">PFAAFSLSLSENVRLSKSLNPKEEEYVKGRQAVVEKCLKDNGIKYKQEHVPVIAVLGSGGGERAMVGLLGSLAQMAEEKLLDSITYLCGVSGSTWCMASLYEDPCWSLKVPTNKDKLMERLSDGEFNISEMLDWLNEAVEDENYSLTDFWAATVVYRTVKKVSDLKKKQLEHHLSEQKDRDTTNPYPIYTAIDKGMKEDHQKTYPWFEVSPHEAGYTHVGAYVTTSLFGSQFEEGIVKKQTEEKDMLYLQGPICRLSLNYCRKTATILHFILNTAAKIITKTIVALCSWTWGTKFNFLHNYSVEGSPVALVSDEKRYLMDAGLLLNSPYVAALRPERKVDLILSFDFSSDDPFQTIRQAADYCKEAGVPFPTVVIPAGEEDKPKDFYVFKDGEKAPIVIHIPLFNTVSCGDNLEQWRNNYKTFQLPYDRKKIEEVLSISSLNVKNNKQQIIAEIQAVCTD</sequence>
<organism evidence="5 6">
    <name type="scientific">Scleropages formosus</name>
    <name type="common">Asian bonytongue</name>
    <name type="synonym">Osteoglossum formosum</name>
    <dbReference type="NCBI Taxonomy" id="113540"/>
    <lineage>
        <taxon>Eukaryota</taxon>
        <taxon>Metazoa</taxon>
        <taxon>Chordata</taxon>
        <taxon>Craniata</taxon>
        <taxon>Vertebrata</taxon>
        <taxon>Euteleostomi</taxon>
        <taxon>Actinopterygii</taxon>
        <taxon>Neopterygii</taxon>
        <taxon>Teleostei</taxon>
        <taxon>Osteoglossocephala</taxon>
        <taxon>Osteoglossomorpha</taxon>
        <taxon>Osteoglossiformes</taxon>
        <taxon>Osteoglossidae</taxon>
        <taxon>Scleropages</taxon>
    </lineage>
</organism>
<dbReference type="PANTHER" id="PTHR10728:SF39">
    <property type="entry name" value="CYTOSOLIC PHOSPHOLIPASE A2 GAMMA"/>
    <property type="match status" value="1"/>
</dbReference>
<reference evidence="5" key="2">
    <citation type="submission" date="2025-08" db="UniProtKB">
        <authorList>
            <consortium name="Ensembl"/>
        </authorList>
    </citation>
    <scope>IDENTIFICATION</scope>
</reference>
<dbReference type="GO" id="GO:0005544">
    <property type="term" value="F:calcium-dependent phospholipid binding"/>
    <property type="evidence" value="ECO:0007669"/>
    <property type="project" value="TreeGrafter"/>
</dbReference>
<name>A0A8C9QYB8_SCLFO</name>
<evidence type="ECO:0000313" key="6">
    <source>
        <dbReference type="Proteomes" id="UP000694397"/>
    </source>
</evidence>
<proteinExistence type="predicted"/>
<evidence type="ECO:0000259" key="4">
    <source>
        <dbReference type="PROSITE" id="PS51210"/>
    </source>
</evidence>
<dbReference type="Proteomes" id="UP000694397">
    <property type="component" value="Chromosome 7"/>
</dbReference>
<dbReference type="GO" id="GO:0005509">
    <property type="term" value="F:calcium ion binding"/>
    <property type="evidence" value="ECO:0007669"/>
    <property type="project" value="TreeGrafter"/>
</dbReference>
<dbReference type="InterPro" id="IPR016035">
    <property type="entry name" value="Acyl_Trfase/lysoPLipase"/>
</dbReference>
<dbReference type="GO" id="GO:0005635">
    <property type="term" value="C:nuclear envelope"/>
    <property type="evidence" value="ECO:0007669"/>
    <property type="project" value="TreeGrafter"/>
</dbReference>
<dbReference type="GO" id="GO:0005829">
    <property type="term" value="C:cytosol"/>
    <property type="evidence" value="ECO:0007669"/>
    <property type="project" value="TreeGrafter"/>
</dbReference>
<feature type="domain" description="PLA2c" evidence="4">
    <location>
        <begin position="5"/>
        <end position="460"/>
    </location>
</feature>
<evidence type="ECO:0000256" key="3">
    <source>
        <dbReference type="PROSITE-ProRule" id="PRU00555"/>
    </source>
</evidence>
<dbReference type="Gene3D" id="3.40.1090.10">
    <property type="entry name" value="Cytosolic phospholipase A2 catalytic domain"/>
    <property type="match status" value="1"/>
</dbReference>
<dbReference type="GeneTree" id="ENSGT01030000234606"/>
<dbReference type="InterPro" id="IPR002642">
    <property type="entry name" value="LysoPLipase_cat_dom"/>
</dbReference>
<reference evidence="5 6" key="1">
    <citation type="submission" date="2019-04" db="EMBL/GenBank/DDBJ databases">
        <authorList>
            <consortium name="Wellcome Sanger Institute Data Sharing"/>
        </authorList>
    </citation>
    <scope>NUCLEOTIDE SEQUENCE [LARGE SCALE GENOMIC DNA]</scope>
</reference>
<evidence type="ECO:0000256" key="1">
    <source>
        <dbReference type="ARBA" id="ARBA00022801"/>
    </source>
</evidence>
<keyword evidence="2 3" id="KW-0443">Lipid metabolism</keyword>
<dbReference type="GO" id="GO:0046475">
    <property type="term" value="P:glycerophospholipid catabolic process"/>
    <property type="evidence" value="ECO:0007669"/>
    <property type="project" value="TreeGrafter"/>
</dbReference>
<dbReference type="GO" id="GO:0005654">
    <property type="term" value="C:nucleoplasm"/>
    <property type="evidence" value="ECO:0007669"/>
    <property type="project" value="TreeGrafter"/>
</dbReference>
<protein>
    <recommendedName>
        <fullName evidence="4">PLA2c domain-containing protein</fullName>
    </recommendedName>
</protein>
<accession>A0A8C9QYB8</accession>
<evidence type="ECO:0000313" key="5">
    <source>
        <dbReference type="Ensembl" id="ENSSFOP00015001754.2"/>
    </source>
</evidence>
<dbReference type="PANTHER" id="PTHR10728">
    <property type="entry name" value="CYTOSOLIC PHOSPHOLIPASE A2"/>
    <property type="match status" value="1"/>
</dbReference>
<dbReference type="Ensembl" id="ENSSFOT00015001792.2">
    <property type="protein sequence ID" value="ENSSFOP00015001754.2"/>
    <property type="gene ID" value="ENSSFOG00015001185.2"/>
</dbReference>
<dbReference type="Pfam" id="PF01735">
    <property type="entry name" value="PLA2_B"/>
    <property type="match status" value="1"/>
</dbReference>
<keyword evidence="6" id="KW-1185">Reference proteome</keyword>
<dbReference type="SUPFAM" id="SSF52151">
    <property type="entry name" value="FabD/lysophospholipase-like"/>
    <property type="match status" value="1"/>
</dbReference>
<dbReference type="OrthoDB" id="270970at2759"/>
<keyword evidence="3" id="KW-0442">Lipid degradation</keyword>
<dbReference type="GO" id="GO:0047498">
    <property type="term" value="F:calcium-dependent phospholipase A2 activity"/>
    <property type="evidence" value="ECO:0007669"/>
    <property type="project" value="TreeGrafter"/>
</dbReference>
<keyword evidence="1 3" id="KW-0378">Hydrolase</keyword>
<dbReference type="PROSITE" id="PS51210">
    <property type="entry name" value="PLA2C"/>
    <property type="match status" value="1"/>
</dbReference>
<reference evidence="5" key="3">
    <citation type="submission" date="2025-09" db="UniProtKB">
        <authorList>
            <consortium name="Ensembl"/>
        </authorList>
    </citation>
    <scope>IDENTIFICATION</scope>
</reference>